<dbReference type="AlphaFoldDB" id="A0A427A854"/>
<dbReference type="Proteomes" id="UP000287651">
    <property type="component" value="Unassembled WGS sequence"/>
</dbReference>
<dbReference type="EMBL" id="AMZH03003416">
    <property type="protein sequence ID" value="RRT72394.1"/>
    <property type="molecule type" value="Genomic_DNA"/>
</dbReference>
<sequence length="81" mass="8358">MEACLDLLEAAGSAFLAADSLATLSADSSALTWLSGLAWLAWSSTYARVGNGRIGGASRDPHVLDSFAHLSPLGPEITPKT</sequence>
<gene>
    <name evidence="1" type="ORF">B296_00013820</name>
</gene>
<reference evidence="1 2" key="1">
    <citation type="journal article" date="2014" name="Agronomy (Basel)">
        <title>A Draft Genome Sequence for Ensete ventricosum, the Drought-Tolerant Tree Against Hunger.</title>
        <authorList>
            <person name="Harrison J."/>
            <person name="Moore K.A."/>
            <person name="Paszkiewicz K."/>
            <person name="Jones T."/>
            <person name="Grant M."/>
            <person name="Ambacheew D."/>
            <person name="Muzemil S."/>
            <person name="Studholme D.J."/>
        </authorList>
    </citation>
    <scope>NUCLEOTIDE SEQUENCE [LARGE SCALE GENOMIC DNA]</scope>
</reference>
<proteinExistence type="predicted"/>
<evidence type="ECO:0000313" key="1">
    <source>
        <dbReference type="EMBL" id="RRT72394.1"/>
    </source>
</evidence>
<organism evidence="1 2">
    <name type="scientific">Ensete ventricosum</name>
    <name type="common">Abyssinian banana</name>
    <name type="synonym">Musa ensete</name>
    <dbReference type="NCBI Taxonomy" id="4639"/>
    <lineage>
        <taxon>Eukaryota</taxon>
        <taxon>Viridiplantae</taxon>
        <taxon>Streptophyta</taxon>
        <taxon>Embryophyta</taxon>
        <taxon>Tracheophyta</taxon>
        <taxon>Spermatophyta</taxon>
        <taxon>Magnoliopsida</taxon>
        <taxon>Liliopsida</taxon>
        <taxon>Zingiberales</taxon>
        <taxon>Musaceae</taxon>
        <taxon>Ensete</taxon>
    </lineage>
</organism>
<name>A0A427A854_ENSVE</name>
<accession>A0A427A854</accession>
<comment type="caution">
    <text evidence="1">The sequence shown here is derived from an EMBL/GenBank/DDBJ whole genome shotgun (WGS) entry which is preliminary data.</text>
</comment>
<protein>
    <submittedName>
        <fullName evidence="1">Uncharacterized protein</fullName>
    </submittedName>
</protein>
<evidence type="ECO:0000313" key="2">
    <source>
        <dbReference type="Proteomes" id="UP000287651"/>
    </source>
</evidence>